<proteinExistence type="predicted"/>
<dbReference type="EMBL" id="MU276255">
    <property type="protein sequence ID" value="KAI0039853.1"/>
    <property type="molecule type" value="Genomic_DNA"/>
</dbReference>
<reference evidence="1" key="2">
    <citation type="journal article" date="2022" name="New Phytol.">
        <title>Evolutionary transition to the ectomycorrhizal habit in the genomes of a hyperdiverse lineage of mushroom-forming fungi.</title>
        <authorList>
            <person name="Looney B."/>
            <person name="Miyauchi S."/>
            <person name="Morin E."/>
            <person name="Drula E."/>
            <person name="Courty P.E."/>
            <person name="Kohler A."/>
            <person name="Kuo A."/>
            <person name="LaButti K."/>
            <person name="Pangilinan J."/>
            <person name="Lipzen A."/>
            <person name="Riley R."/>
            <person name="Andreopoulos W."/>
            <person name="He G."/>
            <person name="Johnson J."/>
            <person name="Nolan M."/>
            <person name="Tritt A."/>
            <person name="Barry K.W."/>
            <person name="Grigoriev I.V."/>
            <person name="Nagy L.G."/>
            <person name="Hibbett D."/>
            <person name="Henrissat B."/>
            <person name="Matheny P.B."/>
            <person name="Labbe J."/>
            <person name="Martin F.M."/>
        </authorList>
    </citation>
    <scope>NUCLEOTIDE SEQUENCE</scope>
    <source>
        <strain evidence="1">FP105234-sp</strain>
    </source>
</reference>
<dbReference type="Proteomes" id="UP000814033">
    <property type="component" value="Unassembled WGS sequence"/>
</dbReference>
<reference evidence="1" key="1">
    <citation type="submission" date="2021-02" db="EMBL/GenBank/DDBJ databases">
        <authorList>
            <consortium name="DOE Joint Genome Institute"/>
            <person name="Ahrendt S."/>
            <person name="Looney B.P."/>
            <person name="Miyauchi S."/>
            <person name="Morin E."/>
            <person name="Drula E."/>
            <person name="Courty P.E."/>
            <person name="Chicoki N."/>
            <person name="Fauchery L."/>
            <person name="Kohler A."/>
            <person name="Kuo A."/>
            <person name="Labutti K."/>
            <person name="Pangilinan J."/>
            <person name="Lipzen A."/>
            <person name="Riley R."/>
            <person name="Andreopoulos W."/>
            <person name="He G."/>
            <person name="Johnson J."/>
            <person name="Barry K.W."/>
            <person name="Grigoriev I.V."/>
            <person name="Nagy L."/>
            <person name="Hibbett D."/>
            <person name="Henrissat B."/>
            <person name="Matheny P.B."/>
            <person name="Labbe J."/>
            <person name="Martin F."/>
        </authorList>
    </citation>
    <scope>NUCLEOTIDE SEQUENCE</scope>
    <source>
        <strain evidence="1">FP105234-sp</strain>
    </source>
</reference>
<accession>A0ACB8R743</accession>
<name>A0ACB8R743_9AGAM</name>
<sequence length="316" mass="34687">MDNTLMTLPTIRYSRKMREWVVADIDVQHGHQVIYDSLPTSLSLLTWNIDFVAANQWKRVTAVLDYLQYDVFQTHLHGSPQPCVVMLQEVRADTFDTILQHPWVRRYFTVFPDSPKRWPHGARYGLVTLLGRGVRITQARSLWFGNTGMARGALLVDVLVAGRALAAQVLRIANTHLESLPAGAPRRAGQMRAIAPLVHDAGVAGGLVCGDMNALVPADDALVAQCGLNDAWDCREDARAYGATWGHQPAHARFAPGRLDKILFVGRGAYRVQGTRKIGEGVTLATEDGAYLSDHCGLMCEVTVAAGGSSPIHVHY</sequence>
<comment type="caution">
    <text evidence="1">The sequence shown here is derived from an EMBL/GenBank/DDBJ whole genome shotgun (WGS) entry which is preliminary data.</text>
</comment>
<keyword evidence="2" id="KW-1185">Reference proteome</keyword>
<protein>
    <submittedName>
        <fullName evidence="1">Uncharacterized protein</fullName>
    </submittedName>
</protein>
<evidence type="ECO:0000313" key="1">
    <source>
        <dbReference type="EMBL" id="KAI0039853.1"/>
    </source>
</evidence>
<organism evidence="1 2">
    <name type="scientific">Auriscalpium vulgare</name>
    <dbReference type="NCBI Taxonomy" id="40419"/>
    <lineage>
        <taxon>Eukaryota</taxon>
        <taxon>Fungi</taxon>
        <taxon>Dikarya</taxon>
        <taxon>Basidiomycota</taxon>
        <taxon>Agaricomycotina</taxon>
        <taxon>Agaricomycetes</taxon>
        <taxon>Russulales</taxon>
        <taxon>Auriscalpiaceae</taxon>
        <taxon>Auriscalpium</taxon>
    </lineage>
</organism>
<evidence type="ECO:0000313" key="2">
    <source>
        <dbReference type="Proteomes" id="UP000814033"/>
    </source>
</evidence>
<gene>
    <name evidence="1" type="ORF">FA95DRAFT_970856</name>
</gene>